<evidence type="ECO:0008006" key="4">
    <source>
        <dbReference type="Google" id="ProtNLM"/>
    </source>
</evidence>
<dbReference type="InParanoid" id="A9UPX7"/>
<dbReference type="SUPFAM" id="SSF56436">
    <property type="entry name" value="C-type lectin-like"/>
    <property type="match status" value="1"/>
</dbReference>
<dbReference type="AlphaFoldDB" id="A9UPX7"/>
<feature type="chain" id="PRO_5002744772" description="C-type lectin domain-containing protein" evidence="1">
    <location>
        <begin position="25"/>
        <end position="121"/>
    </location>
</feature>
<evidence type="ECO:0000256" key="1">
    <source>
        <dbReference type="SAM" id="SignalP"/>
    </source>
</evidence>
<dbReference type="CDD" id="cd00037">
    <property type="entry name" value="CLECT"/>
    <property type="match status" value="1"/>
</dbReference>
<evidence type="ECO:0000313" key="2">
    <source>
        <dbReference type="EMBL" id="EDQ92497.1"/>
    </source>
</evidence>
<dbReference type="InterPro" id="IPR016187">
    <property type="entry name" value="CTDL_fold"/>
</dbReference>
<dbReference type="RefSeq" id="XP_001742259.1">
    <property type="nucleotide sequence ID" value="XM_001742207.1"/>
</dbReference>
<feature type="signal peptide" evidence="1">
    <location>
        <begin position="1"/>
        <end position="24"/>
    </location>
</feature>
<dbReference type="KEGG" id="mbr:MONBRDRAFT_5101"/>
<accession>A9UPX7</accession>
<dbReference type="EMBL" id="CH991543">
    <property type="protein sequence ID" value="EDQ92497.1"/>
    <property type="molecule type" value="Genomic_DNA"/>
</dbReference>
<organism evidence="2 3">
    <name type="scientific">Monosiga brevicollis</name>
    <name type="common">Choanoflagellate</name>
    <dbReference type="NCBI Taxonomy" id="81824"/>
    <lineage>
        <taxon>Eukaryota</taxon>
        <taxon>Choanoflagellata</taxon>
        <taxon>Craspedida</taxon>
        <taxon>Salpingoecidae</taxon>
        <taxon>Monosiga</taxon>
    </lineage>
</organism>
<dbReference type="InterPro" id="IPR016186">
    <property type="entry name" value="C-type_lectin-like/link_sf"/>
</dbReference>
<proteinExistence type="predicted"/>
<dbReference type="GeneID" id="5887931"/>
<evidence type="ECO:0000313" key="3">
    <source>
        <dbReference type="Proteomes" id="UP000001357"/>
    </source>
</evidence>
<keyword evidence="3" id="KW-1185">Reference proteome</keyword>
<protein>
    <recommendedName>
        <fullName evidence="4">C-type lectin domain-containing protein</fullName>
    </recommendedName>
</protein>
<sequence>MTCWQHCLFIGACLAIVLASVARADGPPCDLGNFQVGENNRQYMLVDTYRAKWEDAVIDCASFGASLADPSSPAAFEAISALFDQSPIKSFWVGGRILRLPHYGRATSRSRQGRSRHVLAR</sequence>
<dbReference type="Proteomes" id="UP000001357">
    <property type="component" value="Unassembled WGS sequence"/>
</dbReference>
<dbReference type="Gene3D" id="3.10.100.10">
    <property type="entry name" value="Mannose-Binding Protein A, subunit A"/>
    <property type="match status" value="1"/>
</dbReference>
<keyword evidence="1" id="KW-0732">Signal</keyword>
<reference evidence="2 3" key="1">
    <citation type="journal article" date="2008" name="Nature">
        <title>The genome of the choanoflagellate Monosiga brevicollis and the origin of metazoans.</title>
        <authorList>
            <consortium name="JGI Sequencing"/>
            <person name="King N."/>
            <person name="Westbrook M.J."/>
            <person name="Young S.L."/>
            <person name="Kuo A."/>
            <person name="Abedin M."/>
            <person name="Chapman J."/>
            <person name="Fairclough S."/>
            <person name="Hellsten U."/>
            <person name="Isogai Y."/>
            <person name="Letunic I."/>
            <person name="Marr M."/>
            <person name="Pincus D."/>
            <person name="Putnam N."/>
            <person name="Rokas A."/>
            <person name="Wright K.J."/>
            <person name="Zuzow R."/>
            <person name="Dirks W."/>
            <person name="Good M."/>
            <person name="Goodstein D."/>
            <person name="Lemons D."/>
            <person name="Li W."/>
            <person name="Lyons J.B."/>
            <person name="Morris A."/>
            <person name="Nichols S."/>
            <person name="Richter D.J."/>
            <person name="Salamov A."/>
            <person name="Bork P."/>
            <person name="Lim W.A."/>
            <person name="Manning G."/>
            <person name="Miller W.T."/>
            <person name="McGinnis W."/>
            <person name="Shapiro H."/>
            <person name="Tjian R."/>
            <person name="Grigoriev I.V."/>
            <person name="Rokhsar D."/>
        </authorList>
    </citation>
    <scope>NUCLEOTIDE SEQUENCE [LARGE SCALE GENOMIC DNA]</scope>
    <source>
        <strain evidence="3">MX1 / ATCC 50154</strain>
    </source>
</reference>
<name>A9UPX7_MONBE</name>
<gene>
    <name evidence="2" type="ORF">MONBRDRAFT_5101</name>
</gene>